<evidence type="ECO:0000313" key="5">
    <source>
        <dbReference type="Proteomes" id="UP000823941"/>
    </source>
</evidence>
<keyword evidence="1" id="KW-0694">RNA-binding</keyword>
<evidence type="ECO:0000313" key="4">
    <source>
        <dbReference type="EMBL" id="KAG7309474.1"/>
    </source>
</evidence>
<protein>
    <recommendedName>
        <fullName evidence="3">Chromatin target of PRMT1 protein C-terminal domain-containing protein</fullName>
    </recommendedName>
</protein>
<proteinExistence type="predicted"/>
<feature type="region of interest" description="Disordered" evidence="2">
    <location>
        <begin position="1"/>
        <end position="42"/>
    </location>
</feature>
<dbReference type="InterPro" id="IPR025715">
    <property type="entry name" value="FoP_C"/>
</dbReference>
<evidence type="ECO:0000259" key="3">
    <source>
        <dbReference type="Pfam" id="PF13865"/>
    </source>
</evidence>
<gene>
    <name evidence="4" type="ORF">JYU34_005442</name>
</gene>
<reference evidence="4 5" key="1">
    <citation type="submission" date="2021-06" db="EMBL/GenBank/DDBJ databases">
        <title>A haploid diamondback moth (Plutella xylostella L.) genome assembly resolves 31 chromosomes and identifies a diamide resistance mutation.</title>
        <authorList>
            <person name="Ward C.M."/>
            <person name="Perry K.D."/>
            <person name="Baker G."/>
            <person name="Powis K."/>
            <person name="Heckel D.G."/>
            <person name="Baxter S.W."/>
        </authorList>
    </citation>
    <scope>NUCLEOTIDE SEQUENCE [LARGE SCALE GENOMIC DNA]</scope>
    <source>
        <strain evidence="4 5">LV</strain>
        <tissue evidence="4">Single pupa</tissue>
    </source>
</reference>
<dbReference type="EMBL" id="JAHIBW010000007">
    <property type="protein sequence ID" value="KAG7309474.1"/>
    <property type="molecule type" value="Genomic_DNA"/>
</dbReference>
<dbReference type="Proteomes" id="UP000823941">
    <property type="component" value="Chromosome 7"/>
</dbReference>
<name>A0ABQ7QWQ8_PLUXY</name>
<comment type="caution">
    <text evidence="4">The sequence shown here is derived from an EMBL/GenBank/DDBJ whole genome shotgun (WGS) entry which is preliminary data.</text>
</comment>
<feature type="domain" description="Chromatin target of PRMT1 protein C-terminal" evidence="3">
    <location>
        <begin position="6"/>
        <end position="51"/>
    </location>
</feature>
<feature type="compositionally biased region" description="Basic and acidic residues" evidence="2">
    <location>
        <begin position="12"/>
        <end position="25"/>
    </location>
</feature>
<accession>A0ABQ7QWQ8</accession>
<keyword evidence="5" id="KW-1185">Reference proteome</keyword>
<dbReference type="Pfam" id="PF13865">
    <property type="entry name" value="FoP_duplication"/>
    <property type="match status" value="1"/>
</dbReference>
<evidence type="ECO:0000256" key="2">
    <source>
        <dbReference type="SAM" id="MobiDB-lite"/>
    </source>
</evidence>
<organism evidence="4 5">
    <name type="scientific">Plutella xylostella</name>
    <name type="common">Diamondback moth</name>
    <name type="synonym">Plutella maculipennis</name>
    <dbReference type="NCBI Taxonomy" id="51655"/>
    <lineage>
        <taxon>Eukaryota</taxon>
        <taxon>Metazoa</taxon>
        <taxon>Ecdysozoa</taxon>
        <taxon>Arthropoda</taxon>
        <taxon>Hexapoda</taxon>
        <taxon>Insecta</taxon>
        <taxon>Pterygota</taxon>
        <taxon>Neoptera</taxon>
        <taxon>Endopterygota</taxon>
        <taxon>Lepidoptera</taxon>
        <taxon>Glossata</taxon>
        <taxon>Ditrysia</taxon>
        <taxon>Yponomeutoidea</taxon>
        <taxon>Plutellidae</taxon>
        <taxon>Plutella</taxon>
    </lineage>
</organism>
<evidence type="ECO:0000256" key="1">
    <source>
        <dbReference type="ARBA" id="ARBA00022884"/>
    </source>
</evidence>
<sequence>MRAAGESGRGINRQDQRPVPSREELDNQLDEYMASSKSALDRDLDAYMKSAMEMDSEL</sequence>